<evidence type="ECO:0000313" key="2">
    <source>
        <dbReference type="Proteomes" id="UP000193553"/>
    </source>
</evidence>
<proteinExistence type="predicted"/>
<comment type="caution">
    <text evidence="1">The sequence shown here is derived from an EMBL/GenBank/DDBJ whole genome shotgun (WGS) entry which is preliminary data.</text>
</comment>
<protein>
    <recommendedName>
        <fullName evidence="3">DUF4331 domain-containing protein</fullName>
    </recommendedName>
</protein>
<sequence>MSHHYSGPNVGFPRGDARLDLTDLYAFPSPVDASRSVLIMNVHLSSSLLLPEPTTPEPFAADAIYEFKIDTNGDAVADIAYRVCFSAFANGRQTAVLRRVEGAQAAETSDEGRLIEEWPVSMGREALVVEADDHRFFAGWRSDPFFFDPIGAMNDLRFSGRDNFIDKDVCSIVLELPGSALGSKPFGVWARTVDRANGGWVQADRGARPSQSIFLTGDASADYQASEPAGDSRFIPIFAHSLEHTGGYAPVDARRLAATLLPDILHFDPALPASYPGNGRALTDDVLDHFLSLLTNGRVKSDGVGPHPDLLAEFPYLGRPHMGATERFSAYEALHGGCDARKD</sequence>
<reference evidence="1 2" key="1">
    <citation type="submission" date="2017-03" db="EMBL/GenBank/DDBJ databases">
        <title>Whole genome sequences of fourteen strains of Bradyrhizobium canariense and one strain of Bradyrhizobium japonicum isolated from Lupinus (Papilionoideae: Genisteae) species in Algeria.</title>
        <authorList>
            <person name="Crovadore J."/>
            <person name="Chekireb D."/>
            <person name="Brachmann A."/>
            <person name="Chablais R."/>
            <person name="Cochard B."/>
            <person name="Lefort F."/>
        </authorList>
    </citation>
    <scope>NUCLEOTIDE SEQUENCE [LARGE SCALE GENOMIC DNA]</scope>
    <source>
        <strain evidence="1 2">UBMA195</strain>
    </source>
</reference>
<name>A0A1X3GZ80_9BRAD</name>
<gene>
    <name evidence="1" type="ORF">BSZ18_30580</name>
</gene>
<dbReference type="AlphaFoldDB" id="A0A1X3GZ80"/>
<dbReference type="Proteomes" id="UP000193553">
    <property type="component" value="Unassembled WGS sequence"/>
</dbReference>
<dbReference type="RefSeq" id="WP_085359336.1">
    <property type="nucleotide sequence ID" value="NZ_NAFD01000193.1"/>
</dbReference>
<dbReference type="Pfam" id="PF14224">
    <property type="entry name" value="DUF4331"/>
    <property type="match status" value="2"/>
</dbReference>
<evidence type="ECO:0008006" key="3">
    <source>
        <dbReference type="Google" id="ProtNLM"/>
    </source>
</evidence>
<dbReference type="OrthoDB" id="525451at2"/>
<organism evidence="1 2">
    <name type="scientific">Bradyrhizobium canariense</name>
    <dbReference type="NCBI Taxonomy" id="255045"/>
    <lineage>
        <taxon>Bacteria</taxon>
        <taxon>Pseudomonadati</taxon>
        <taxon>Pseudomonadota</taxon>
        <taxon>Alphaproteobacteria</taxon>
        <taxon>Hyphomicrobiales</taxon>
        <taxon>Nitrobacteraceae</taxon>
        <taxon>Bradyrhizobium</taxon>
    </lineage>
</organism>
<accession>A0A1X3GZ80</accession>
<dbReference type="InterPro" id="IPR025566">
    <property type="entry name" value="DUF4331"/>
</dbReference>
<evidence type="ECO:0000313" key="1">
    <source>
        <dbReference type="EMBL" id="OSJ03662.1"/>
    </source>
</evidence>
<dbReference type="EMBL" id="NAFI01000186">
    <property type="protein sequence ID" value="OSJ03662.1"/>
    <property type="molecule type" value="Genomic_DNA"/>
</dbReference>